<keyword evidence="5" id="KW-0560">Oxidoreductase</keyword>
<dbReference type="Proteomes" id="UP000028782">
    <property type="component" value="Chromosome"/>
</dbReference>
<dbReference type="InterPro" id="IPR050641">
    <property type="entry name" value="RIFMO-like"/>
</dbReference>
<organism evidence="5 6">
    <name type="scientific">Comamonas testosteroni TK102</name>
    <dbReference type="NCBI Taxonomy" id="1392005"/>
    <lineage>
        <taxon>Bacteria</taxon>
        <taxon>Pseudomonadati</taxon>
        <taxon>Pseudomonadota</taxon>
        <taxon>Betaproteobacteria</taxon>
        <taxon>Burkholderiales</taxon>
        <taxon>Comamonadaceae</taxon>
        <taxon>Comamonas</taxon>
    </lineage>
</organism>
<dbReference type="SUPFAM" id="SSF51905">
    <property type="entry name" value="FAD/NAD(P)-binding domain"/>
    <property type="match status" value="1"/>
</dbReference>
<evidence type="ECO:0000256" key="1">
    <source>
        <dbReference type="ARBA" id="ARBA00001974"/>
    </source>
</evidence>
<dbReference type="PRINTS" id="PR00420">
    <property type="entry name" value="RNGMNOXGNASE"/>
</dbReference>
<reference evidence="5 6" key="1">
    <citation type="journal article" date="2014" name="Genome Announc.">
        <title>Complete Genome Sequence of Polychlorinated Biphenyl Degrader Comamonas testosteroni TK102 (NBRC 109938).</title>
        <authorList>
            <person name="Fukuda K."/>
            <person name="Hosoyama A."/>
            <person name="Tsuchikane K."/>
            <person name="Ohji S."/>
            <person name="Yamazoe A."/>
            <person name="Fujita N."/>
            <person name="Shintani M."/>
            <person name="Kimbara K."/>
        </authorList>
    </citation>
    <scope>NUCLEOTIDE SEQUENCE [LARGE SCALE GENOMIC DNA]</scope>
    <source>
        <strain evidence="5">TK102</strain>
    </source>
</reference>
<dbReference type="PANTHER" id="PTHR43004:SF19">
    <property type="entry name" value="BINDING MONOOXYGENASE, PUTATIVE (JCVI)-RELATED"/>
    <property type="match status" value="1"/>
</dbReference>
<dbReference type="AlphaFoldDB" id="A0A076PS56"/>
<gene>
    <name evidence="5" type="ORF">O987_12070</name>
</gene>
<evidence type="ECO:0000256" key="2">
    <source>
        <dbReference type="ARBA" id="ARBA00022630"/>
    </source>
</evidence>
<dbReference type="EMBL" id="CP006704">
    <property type="protein sequence ID" value="AIJ46530.1"/>
    <property type="molecule type" value="Genomic_DNA"/>
</dbReference>
<dbReference type="KEGG" id="ctes:O987_12070"/>
<dbReference type="Gene3D" id="3.30.9.10">
    <property type="entry name" value="D-Amino Acid Oxidase, subunit A, domain 2"/>
    <property type="match status" value="1"/>
</dbReference>
<name>A0A076PS56_COMTE</name>
<proteinExistence type="predicted"/>
<dbReference type="PANTHER" id="PTHR43004">
    <property type="entry name" value="TRK SYSTEM POTASSIUM UPTAKE PROTEIN"/>
    <property type="match status" value="1"/>
</dbReference>
<feature type="domain" description="FAD-binding" evidence="4">
    <location>
        <begin position="16"/>
        <end position="367"/>
    </location>
</feature>
<dbReference type="GO" id="GO:0016709">
    <property type="term" value="F:oxidoreductase activity, acting on paired donors, with incorporation or reduction of molecular oxygen, NAD(P)H as one donor, and incorporation of one atom of oxygen"/>
    <property type="evidence" value="ECO:0007669"/>
    <property type="project" value="UniProtKB-ARBA"/>
</dbReference>
<accession>A0A076PS56</accession>
<dbReference type="HOGENOM" id="CLU_009665_14_2_4"/>
<evidence type="ECO:0000313" key="6">
    <source>
        <dbReference type="Proteomes" id="UP000028782"/>
    </source>
</evidence>
<dbReference type="Gene3D" id="3.40.30.120">
    <property type="match status" value="1"/>
</dbReference>
<dbReference type="InterPro" id="IPR002938">
    <property type="entry name" value="FAD-bd"/>
</dbReference>
<dbReference type="Pfam" id="PF01494">
    <property type="entry name" value="FAD_binding_3"/>
    <property type="match status" value="1"/>
</dbReference>
<comment type="cofactor">
    <cofactor evidence="1">
        <name>FAD</name>
        <dbReference type="ChEBI" id="CHEBI:57692"/>
    </cofactor>
</comment>
<evidence type="ECO:0000313" key="5">
    <source>
        <dbReference type="EMBL" id="AIJ46530.1"/>
    </source>
</evidence>
<keyword evidence="3" id="KW-0274">FAD</keyword>
<dbReference type="Gene3D" id="3.50.50.60">
    <property type="entry name" value="FAD/NAD(P)-binding domain"/>
    <property type="match status" value="1"/>
</dbReference>
<dbReference type="GO" id="GO:0071949">
    <property type="term" value="F:FAD binding"/>
    <property type="evidence" value="ECO:0007669"/>
    <property type="project" value="InterPro"/>
</dbReference>
<keyword evidence="2" id="KW-0285">Flavoprotein</keyword>
<dbReference type="InterPro" id="IPR036188">
    <property type="entry name" value="FAD/NAD-bd_sf"/>
</dbReference>
<evidence type="ECO:0000256" key="3">
    <source>
        <dbReference type="ARBA" id="ARBA00022827"/>
    </source>
</evidence>
<keyword evidence="5" id="KW-0503">Monooxygenase</keyword>
<protein>
    <submittedName>
        <fullName evidence="5">Monooxygenase</fullName>
    </submittedName>
</protein>
<evidence type="ECO:0000259" key="4">
    <source>
        <dbReference type="Pfam" id="PF01494"/>
    </source>
</evidence>
<sequence length="543" mass="60424">MNMNMQVNQAPAPGKDADVIIVGGGPVGMGLAIELGQRGVRCIVVERYAKPQPIPKGQNLTQRTMEHFHVWGAEKQLRAARTIPPEYGIGGLTAYNTLLGSYSYDWLQRDLVKPYYFTANERLPQYATEAVLRDRAAELPSVETFYGWNFDTLQQDDEGVCVTVSEKNGSDRRMLRASYVVGCDGARSGVRQQAGITQTKTDHDRLMVLLVFRSQGLHKLLERFPGKSYYNVLQPELKGYWKFFGRVDLGNTWFFHAPVPPGTTADNFDFQAYLEDAVGAPFDVEFEHIGFWDLRFMLADSYRSGRVFIAGDAAHSHPPYGGYGVNSGLEDARNLGWKLAAVLKGWGSETLLDSYDQERRPVFRSTIDDFIAKSIETDHQFLDSFDPEKDRSAFEAAWSQRANGAAGEVHAFEPNYEGSPIVRSTRASAVGDCSAKGSHIFTARAGHHLAPAALGDGRNIFEHLGQGYTLLAADTPAQTLETFRYIADTNRLPLSIVETTKTDEFARYESDLILIRPDAFVAWTSGEKFLSNEEVESLLKAVA</sequence>